<name>A0AAV4PFY1_CAEEX</name>
<accession>A0AAV4PFY1</accession>
<dbReference type="Proteomes" id="UP001054945">
    <property type="component" value="Unassembled WGS sequence"/>
</dbReference>
<protein>
    <submittedName>
        <fullName evidence="1">Uncharacterized protein</fullName>
    </submittedName>
</protein>
<sequence length="118" mass="13049">MPILVARLLSSPALSPFNVSPEDALISQLTLLHVTCLLLFGFANHTNHPFALDIFLARSLCSGRGRLMTTVLQSIIPSKEYKEADGLQPSLFRGGCHFSVRERGACPSWGTRDIEFNY</sequence>
<gene>
    <name evidence="1" type="ORF">CEXT_671101</name>
</gene>
<evidence type="ECO:0000313" key="2">
    <source>
        <dbReference type="Proteomes" id="UP001054945"/>
    </source>
</evidence>
<proteinExistence type="predicted"/>
<evidence type="ECO:0000313" key="1">
    <source>
        <dbReference type="EMBL" id="GIX95333.1"/>
    </source>
</evidence>
<dbReference type="AlphaFoldDB" id="A0AAV4PFY1"/>
<dbReference type="EMBL" id="BPLR01004495">
    <property type="protein sequence ID" value="GIX95333.1"/>
    <property type="molecule type" value="Genomic_DNA"/>
</dbReference>
<organism evidence="1 2">
    <name type="scientific">Caerostris extrusa</name>
    <name type="common">Bark spider</name>
    <name type="synonym">Caerostris bankana</name>
    <dbReference type="NCBI Taxonomy" id="172846"/>
    <lineage>
        <taxon>Eukaryota</taxon>
        <taxon>Metazoa</taxon>
        <taxon>Ecdysozoa</taxon>
        <taxon>Arthropoda</taxon>
        <taxon>Chelicerata</taxon>
        <taxon>Arachnida</taxon>
        <taxon>Araneae</taxon>
        <taxon>Araneomorphae</taxon>
        <taxon>Entelegynae</taxon>
        <taxon>Araneoidea</taxon>
        <taxon>Araneidae</taxon>
        <taxon>Caerostris</taxon>
    </lineage>
</organism>
<comment type="caution">
    <text evidence="1">The sequence shown here is derived from an EMBL/GenBank/DDBJ whole genome shotgun (WGS) entry which is preliminary data.</text>
</comment>
<keyword evidence="2" id="KW-1185">Reference proteome</keyword>
<reference evidence="1 2" key="1">
    <citation type="submission" date="2021-06" db="EMBL/GenBank/DDBJ databases">
        <title>Caerostris extrusa draft genome.</title>
        <authorList>
            <person name="Kono N."/>
            <person name="Arakawa K."/>
        </authorList>
    </citation>
    <scope>NUCLEOTIDE SEQUENCE [LARGE SCALE GENOMIC DNA]</scope>
</reference>